<feature type="compositionally biased region" description="Basic residues" evidence="1">
    <location>
        <begin position="11"/>
        <end position="20"/>
    </location>
</feature>
<dbReference type="Proteomes" id="UP001163293">
    <property type="component" value="Chromosome"/>
</dbReference>
<dbReference type="EMBL" id="CP101185">
    <property type="protein sequence ID" value="UYV96303.1"/>
    <property type="molecule type" value="Genomic_DNA"/>
</dbReference>
<dbReference type="InterPro" id="IPR045596">
    <property type="entry name" value="DUF6459"/>
</dbReference>
<dbReference type="AlphaFoldDB" id="A0AAX3EE96"/>
<proteinExistence type="predicted"/>
<evidence type="ECO:0000313" key="2">
    <source>
        <dbReference type="EMBL" id="UYV96303.1"/>
    </source>
</evidence>
<dbReference type="Pfam" id="PF20060">
    <property type="entry name" value="DUF6459"/>
    <property type="match status" value="1"/>
</dbReference>
<organism evidence="2 3">
    <name type="scientific">Paenarthrobacter ureafaciens</name>
    <dbReference type="NCBI Taxonomy" id="37931"/>
    <lineage>
        <taxon>Bacteria</taxon>
        <taxon>Bacillati</taxon>
        <taxon>Actinomycetota</taxon>
        <taxon>Actinomycetes</taxon>
        <taxon>Micrococcales</taxon>
        <taxon>Micrococcaceae</taxon>
        <taxon>Paenarthrobacter</taxon>
    </lineage>
</organism>
<feature type="region of interest" description="Disordered" evidence="1">
    <location>
        <begin position="1"/>
        <end position="24"/>
    </location>
</feature>
<gene>
    <name evidence="2" type="ORF">NL394_14675</name>
</gene>
<accession>A0AAX3EE96</accession>
<dbReference type="RefSeq" id="WP_021471871.1">
    <property type="nucleotide sequence ID" value="NZ_BDMH01000008.1"/>
</dbReference>
<name>A0AAX3EE96_PAEUR</name>
<keyword evidence="3" id="KW-1185">Reference proteome</keyword>
<protein>
    <submittedName>
        <fullName evidence="2">Rv3235 family protein</fullName>
    </submittedName>
</protein>
<sequence>MSVSTTPRLGARPKPKRRLPVRGSGGNSIDVRLVARSIAQAVVEVLAGTRPIQQLAVSLSDDCYFSLQHRAALTREHAAKSRASQRIHLSPMVRSVRVCSISDTICEASVVVAEEQRCRALAIRLELMDDVWQVTALEIG</sequence>
<evidence type="ECO:0000256" key="1">
    <source>
        <dbReference type="SAM" id="MobiDB-lite"/>
    </source>
</evidence>
<reference evidence="2" key="1">
    <citation type="submission" date="2022-07" db="EMBL/GenBank/DDBJ databases">
        <authorList>
            <person name="Wu T."/>
        </authorList>
    </citation>
    <scope>NUCLEOTIDE SEQUENCE</scope>
    <source>
        <strain evidence="2">SD-1</strain>
    </source>
</reference>
<evidence type="ECO:0000313" key="3">
    <source>
        <dbReference type="Proteomes" id="UP001163293"/>
    </source>
</evidence>